<dbReference type="EMBL" id="QBMC01000055">
    <property type="protein sequence ID" value="PZO18369.1"/>
    <property type="molecule type" value="Genomic_DNA"/>
</dbReference>
<sequence>MSTNDLETTSSYYEQLSINQKRAVEGKAVALLRKGSDGTDLLALREKLARSSDLDELVRIYQLDEEKNYQDSLLYATQSIDAKEIGLVPPNSPLFSLAPVIPMQNNGYQSC</sequence>
<dbReference type="Proteomes" id="UP000249354">
    <property type="component" value="Unassembled WGS sequence"/>
</dbReference>
<comment type="caution">
    <text evidence="1">The sequence shown here is derived from an EMBL/GenBank/DDBJ whole genome shotgun (WGS) entry which is preliminary data.</text>
</comment>
<evidence type="ECO:0000313" key="2">
    <source>
        <dbReference type="Proteomes" id="UP000249354"/>
    </source>
</evidence>
<dbReference type="AlphaFoldDB" id="A0A2W4UN29"/>
<name>A0A2W4UN29_9CYAN</name>
<reference evidence="2" key="1">
    <citation type="submission" date="2018-04" db="EMBL/GenBank/DDBJ databases">
        <authorList>
            <person name="Cornet L."/>
        </authorList>
    </citation>
    <scope>NUCLEOTIDE SEQUENCE [LARGE SCALE GENOMIC DNA]</scope>
</reference>
<protein>
    <submittedName>
        <fullName evidence="1">Uncharacterized protein</fullName>
    </submittedName>
</protein>
<organism evidence="1 2">
    <name type="scientific">Leptolyngbya foveolarum</name>
    <dbReference type="NCBI Taxonomy" id="47253"/>
    <lineage>
        <taxon>Bacteria</taxon>
        <taxon>Bacillati</taxon>
        <taxon>Cyanobacteriota</taxon>
        <taxon>Cyanophyceae</taxon>
        <taxon>Leptolyngbyales</taxon>
        <taxon>Leptolyngbyaceae</taxon>
        <taxon>Leptolyngbya group</taxon>
        <taxon>Leptolyngbya</taxon>
    </lineage>
</organism>
<accession>A0A2W4UN29</accession>
<proteinExistence type="predicted"/>
<gene>
    <name evidence="1" type="ORF">DCF25_09750</name>
</gene>
<reference evidence="1 2" key="2">
    <citation type="submission" date="2018-06" db="EMBL/GenBank/DDBJ databases">
        <title>Metagenomic assembly of (sub)arctic Cyanobacteria and their associated microbiome from non-axenic cultures.</title>
        <authorList>
            <person name="Baurain D."/>
        </authorList>
    </citation>
    <scope>NUCLEOTIDE SEQUENCE [LARGE SCALE GENOMIC DNA]</scope>
    <source>
        <strain evidence="1">ULC129bin1</strain>
    </source>
</reference>
<evidence type="ECO:0000313" key="1">
    <source>
        <dbReference type="EMBL" id="PZO18369.1"/>
    </source>
</evidence>